<dbReference type="KEGG" id="lum:CNR27_05145"/>
<dbReference type="OrthoDB" id="9770107at2"/>
<dbReference type="GO" id="GO:0006508">
    <property type="term" value="P:proteolysis"/>
    <property type="evidence" value="ECO:0007669"/>
    <property type="project" value="InterPro"/>
</dbReference>
<proteinExistence type="predicted"/>
<gene>
    <name evidence="1" type="ORF">CNR27_05145</name>
</gene>
<protein>
    <submittedName>
        <fullName evidence="1">Peptidase S10</fullName>
    </submittedName>
</protein>
<dbReference type="SUPFAM" id="SSF53474">
    <property type="entry name" value="alpha/beta-Hydrolases"/>
    <property type="match status" value="1"/>
</dbReference>
<sequence length="510" mass="53758">MLVLAGAGVGAVASDASPVTAPVASDAVVVPAGTPLMPSVERRHRGRFNGRALRYRSVVEEWPLRDAGGATIASIFATSYLADGADMARPVIFAFNGGPGSASLWLHMGILGPKRPDYGTQAGDAEIRPPTAPPFVLVDNRESPLDVADVVLIDPPGTGYARVFGEANAERVFGVREDADAVARFIGDWLRRHGRQASPRYLMGESYGTVRAAELARLLAGGPTGTGRMDGITLNGVMLLGQSMDGSRPAPELAAVTGLPSWAATAWYHRAVPQDATLEAHVARARTFAEGPYLQALFAGSRLPEDDRAAVAAELAALTGIDAARWLARDLRMDAPTFGREVLGDAGLQVGAYDARFTLPLTASGGDPVADDPAMGQYVPLYVATLQTHLRDTLGVHTARAYNAIEFRRINARFWKGRPPLQENHALSLAIAMRRNPALRVLVATGHYDLVTTVGAADQAVALSGMDPARVVTRTYASGHMPYIGVGSRAALAADVRAFVTAGSSAAVTP</sequence>
<dbReference type="InterPro" id="IPR001563">
    <property type="entry name" value="Peptidase_S10"/>
</dbReference>
<accession>A0A290XI25</accession>
<reference evidence="2" key="1">
    <citation type="submission" date="2017-09" db="EMBL/GenBank/DDBJ databases">
        <title>Luteimonas liuhanmingii sp.nov., isolated from the intestinal contents of Tibetan Plateau Pika in Yushu, Qinghai Province, China.</title>
        <authorList>
            <person name="Gui Z."/>
        </authorList>
    </citation>
    <scope>NUCLEOTIDE SEQUENCE [LARGE SCALE GENOMIC DNA]</scope>
    <source>
        <strain evidence="2">100111</strain>
    </source>
</reference>
<dbReference type="GO" id="GO:0004185">
    <property type="term" value="F:serine-type carboxypeptidase activity"/>
    <property type="evidence" value="ECO:0007669"/>
    <property type="project" value="InterPro"/>
</dbReference>
<dbReference type="Proteomes" id="UP000218968">
    <property type="component" value="Chromosome"/>
</dbReference>
<keyword evidence="2" id="KW-1185">Reference proteome</keyword>
<dbReference type="EMBL" id="CP023406">
    <property type="protein sequence ID" value="ATD68711.1"/>
    <property type="molecule type" value="Genomic_DNA"/>
</dbReference>
<dbReference type="Pfam" id="PF00450">
    <property type="entry name" value="Peptidase_S10"/>
    <property type="match status" value="1"/>
</dbReference>
<evidence type="ECO:0000313" key="1">
    <source>
        <dbReference type="EMBL" id="ATD68711.1"/>
    </source>
</evidence>
<dbReference type="InterPro" id="IPR029058">
    <property type="entry name" value="AB_hydrolase_fold"/>
</dbReference>
<name>A0A290XI25_9GAMM</name>
<dbReference type="Gene3D" id="3.40.50.1820">
    <property type="entry name" value="alpha/beta hydrolase"/>
    <property type="match status" value="1"/>
</dbReference>
<dbReference type="AlphaFoldDB" id="A0A290XI25"/>
<organism evidence="1 2">
    <name type="scientific">Luteimonas chenhongjianii</name>
    <dbReference type="NCBI Taxonomy" id="2006110"/>
    <lineage>
        <taxon>Bacteria</taxon>
        <taxon>Pseudomonadati</taxon>
        <taxon>Pseudomonadota</taxon>
        <taxon>Gammaproteobacteria</taxon>
        <taxon>Lysobacterales</taxon>
        <taxon>Lysobacteraceae</taxon>
        <taxon>Luteimonas</taxon>
    </lineage>
</organism>
<evidence type="ECO:0000313" key="2">
    <source>
        <dbReference type="Proteomes" id="UP000218968"/>
    </source>
</evidence>